<evidence type="ECO:0000256" key="1">
    <source>
        <dbReference type="ARBA" id="ARBA00022980"/>
    </source>
</evidence>
<dbReference type="EMBL" id="LZPO01107975">
    <property type="protein sequence ID" value="OBS59708.1"/>
    <property type="molecule type" value="Genomic_DNA"/>
</dbReference>
<protein>
    <submittedName>
        <fullName evidence="3">Uncharacterized protein</fullName>
    </submittedName>
</protein>
<dbReference type="SUPFAM" id="SSF54189">
    <property type="entry name" value="Ribosomal proteins S24e, L23 and L15e"/>
    <property type="match status" value="1"/>
</dbReference>
<evidence type="ECO:0000313" key="4">
    <source>
        <dbReference type="Proteomes" id="UP000092124"/>
    </source>
</evidence>
<gene>
    <name evidence="3" type="ORF">A6R68_09167</name>
</gene>
<name>A0A1A6G0J1_NEOLE</name>
<keyword evidence="1" id="KW-0689">Ribosomal protein</keyword>
<sequence>MCFLPRASCWQYSQLSAVPTLTALSWDTVAKQGIYRIRVCHGGCKLPVPKVSKKISNRTIPLEVNFPKTQVIREVRDSFYKTAERLHSHFSSYGLQCSPCQQQPCIAIVVLVWHGRAKLMSFTPDRDNSSDLADRSDWMTRMWLMNISERLEKEEASMADNDSANTFFPPGNRTAGIGQMPAALQHSLFKGHVLPVNFYIQMVESDIGRRTGTPALELRPTPDGWCPSLQKCKYGTAKLR</sequence>
<keyword evidence="2" id="KW-0687">Ribonucleoprotein</keyword>
<organism evidence="3 4">
    <name type="scientific">Neotoma lepida</name>
    <name type="common">Desert woodrat</name>
    <dbReference type="NCBI Taxonomy" id="56216"/>
    <lineage>
        <taxon>Eukaryota</taxon>
        <taxon>Metazoa</taxon>
        <taxon>Chordata</taxon>
        <taxon>Craniata</taxon>
        <taxon>Vertebrata</taxon>
        <taxon>Euteleostomi</taxon>
        <taxon>Mammalia</taxon>
        <taxon>Eutheria</taxon>
        <taxon>Euarchontoglires</taxon>
        <taxon>Glires</taxon>
        <taxon>Rodentia</taxon>
        <taxon>Myomorpha</taxon>
        <taxon>Muroidea</taxon>
        <taxon>Cricetidae</taxon>
        <taxon>Neotominae</taxon>
        <taxon>Neotoma</taxon>
    </lineage>
</organism>
<keyword evidence="4" id="KW-1185">Reference proteome</keyword>
<dbReference type="GO" id="GO:0003735">
    <property type="term" value="F:structural constituent of ribosome"/>
    <property type="evidence" value="ECO:0007669"/>
    <property type="project" value="InterPro"/>
</dbReference>
<reference evidence="3 4" key="1">
    <citation type="submission" date="2016-06" db="EMBL/GenBank/DDBJ databases">
        <title>The Draft Genome Sequence and Annotation of the Desert Woodrat Neotoma lepida.</title>
        <authorList>
            <person name="Campbell M."/>
            <person name="Oakeson K.F."/>
            <person name="Yandell M."/>
            <person name="Halpert J.R."/>
            <person name="Dearing D."/>
        </authorList>
    </citation>
    <scope>NUCLEOTIDE SEQUENCE [LARGE SCALE GENOMIC DNA]</scope>
    <source>
        <strain evidence="3">417</strain>
        <tissue evidence="3">Liver</tissue>
    </source>
</reference>
<accession>A0A1A6G0J1</accession>
<proteinExistence type="predicted"/>
<dbReference type="GO" id="GO:0006412">
    <property type="term" value="P:translation"/>
    <property type="evidence" value="ECO:0007669"/>
    <property type="project" value="InterPro"/>
</dbReference>
<evidence type="ECO:0000313" key="3">
    <source>
        <dbReference type="EMBL" id="OBS59708.1"/>
    </source>
</evidence>
<dbReference type="AlphaFoldDB" id="A0A1A6G0J1"/>
<dbReference type="InterPro" id="IPR012678">
    <property type="entry name" value="Ribosomal_uL23/eL15/eS24_sf"/>
</dbReference>
<dbReference type="GO" id="GO:0044391">
    <property type="term" value="C:ribosomal subunit"/>
    <property type="evidence" value="ECO:0007669"/>
    <property type="project" value="UniProtKB-ARBA"/>
</dbReference>
<dbReference type="GO" id="GO:0022626">
    <property type="term" value="C:cytosolic ribosome"/>
    <property type="evidence" value="ECO:0007669"/>
    <property type="project" value="UniProtKB-ARBA"/>
</dbReference>
<evidence type="ECO:0000256" key="2">
    <source>
        <dbReference type="ARBA" id="ARBA00023274"/>
    </source>
</evidence>
<dbReference type="Proteomes" id="UP000092124">
    <property type="component" value="Unassembled WGS sequence"/>
</dbReference>
<comment type="caution">
    <text evidence="3">The sequence shown here is derived from an EMBL/GenBank/DDBJ whole genome shotgun (WGS) entry which is preliminary data.</text>
</comment>